<dbReference type="NCBIfam" id="TIGR01953">
    <property type="entry name" value="NusA"/>
    <property type="match status" value="1"/>
</dbReference>
<dbReference type="InterPro" id="IPR013735">
    <property type="entry name" value="TF_NusA_N"/>
</dbReference>
<dbReference type="CDD" id="cd04455">
    <property type="entry name" value="S1_NusA"/>
    <property type="match status" value="1"/>
</dbReference>
<keyword evidence="3 7" id="KW-0889">Transcription antitermination</keyword>
<dbReference type="PANTHER" id="PTHR22648">
    <property type="entry name" value="TRANSCRIPTION TERMINATION FACTOR NUSA"/>
    <property type="match status" value="1"/>
</dbReference>
<dbReference type="RefSeq" id="WP_055275162.1">
    <property type="nucleotide sequence ID" value="NZ_CYYT01000007.1"/>
</dbReference>
<feature type="domain" description="K Homology" evidence="9">
    <location>
        <begin position="306"/>
        <end position="359"/>
    </location>
</feature>
<organism evidence="10 11">
    <name type="scientific">Clostridium disporicum</name>
    <dbReference type="NCBI Taxonomy" id="84024"/>
    <lineage>
        <taxon>Bacteria</taxon>
        <taxon>Bacillati</taxon>
        <taxon>Bacillota</taxon>
        <taxon>Clostridia</taxon>
        <taxon>Eubacteriales</taxon>
        <taxon>Clostridiaceae</taxon>
        <taxon>Clostridium</taxon>
    </lineage>
</organism>
<keyword evidence="10" id="KW-0251">Elongation factor</keyword>
<keyword evidence="1 7" id="KW-0806">Transcription termination</keyword>
<comment type="subunit">
    <text evidence="7">Monomer. Binds directly to the core enzyme of the DNA-dependent RNA polymerase and to nascent RNA.</text>
</comment>
<dbReference type="GO" id="GO:0005829">
    <property type="term" value="C:cytosol"/>
    <property type="evidence" value="ECO:0007669"/>
    <property type="project" value="TreeGrafter"/>
</dbReference>
<keyword evidence="10" id="KW-0648">Protein biosynthesis</keyword>
<evidence type="ECO:0000313" key="10">
    <source>
        <dbReference type="EMBL" id="CUN64627.1"/>
    </source>
</evidence>
<dbReference type="SUPFAM" id="SSF69705">
    <property type="entry name" value="Transcription factor NusA, N-terminal domain"/>
    <property type="match status" value="1"/>
</dbReference>
<dbReference type="FunFam" id="3.30.300.20:FF:000005">
    <property type="entry name" value="Transcription termination/antitermination protein NusA"/>
    <property type="match status" value="1"/>
</dbReference>
<evidence type="ECO:0000256" key="1">
    <source>
        <dbReference type="ARBA" id="ARBA00022472"/>
    </source>
</evidence>
<dbReference type="Gene3D" id="3.30.1480.10">
    <property type="entry name" value="NusA, N-terminal domain"/>
    <property type="match status" value="1"/>
</dbReference>
<dbReference type="InterPro" id="IPR003029">
    <property type="entry name" value="S1_domain"/>
</dbReference>
<dbReference type="SMART" id="SM00316">
    <property type="entry name" value="S1"/>
    <property type="match status" value="1"/>
</dbReference>
<dbReference type="Gene3D" id="2.40.50.140">
    <property type="entry name" value="Nucleic acid-binding proteins"/>
    <property type="match status" value="1"/>
</dbReference>
<protein>
    <recommendedName>
        <fullName evidence="7">Transcription termination/antitermination protein NusA</fullName>
    </recommendedName>
</protein>
<feature type="domain" description="K Homology" evidence="9">
    <location>
        <begin position="233"/>
        <end position="305"/>
    </location>
</feature>
<gene>
    <name evidence="7 10" type="primary">nusA</name>
    <name evidence="10" type="ORF">ERS852470_00393</name>
</gene>
<dbReference type="GO" id="GO:0003723">
    <property type="term" value="F:RNA binding"/>
    <property type="evidence" value="ECO:0007669"/>
    <property type="project" value="UniProtKB-UniRule"/>
</dbReference>
<comment type="similarity">
    <text evidence="7">Belongs to the NusA family.</text>
</comment>
<proteinExistence type="inferred from homology"/>
<evidence type="ECO:0000256" key="6">
    <source>
        <dbReference type="ARBA" id="ARBA00023163"/>
    </source>
</evidence>
<name>A0A174AXU3_9CLOT</name>
<dbReference type="GO" id="GO:0003700">
    <property type="term" value="F:DNA-binding transcription factor activity"/>
    <property type="evidence" value="ECO:0007669"/>
    <property type="project" value="InterPro"/>
</dbReference>
<dbReference type="Pfam" id="PF13184">
    <property type="entry name" value="KH_NusA_1st"/>
    <property type="match status" value="1"/>
</dbReference>
<dbReference type="AlphaFoldDB" id="A0A174AXU3"/>
<evidence type="ECO:0000259" key="8">
    <source>
        <dbReference type="SMART" id="SM00316"/>
    </source>
</evidence>
<dbReference type="STRING" id="84024.ERS852471_00155"/>
<reference evidence="10 11" key="1">
    <citation type="submission" date="2015-09" db="EMBL/GenBank/DDBJ databases">
        <authorList>
            <consortium name="Pathogen Informatics"/>
        </authorList>
    </citation>
    <scope>NUCLEOTIDE SEQUENCE [LARGE SCALE GENOMIC DNA]</scope>
    <source>
        <strain evidence="10 11">2789STDY5834855</strain>
    </source>
</reference>
<dbReference type="GO" id="GO:0031564">
    <property type="term" value="P:transcription antitermination"/>
    <property type="evidence" value="ECO:0007669"/>
    <property type="project" value="UniProtKB-UniRule"/>
</dbReference>
<dbReference type="HAMAP" id="MF_00945_B">
    <property type="entry name" value="NusA_B"/>
    <property type="match status" value="1"/>
</dbReference>
<accession>A0A174AXU3</accession>
<dbReference type="OrthoDB" id="9807233at2"/>
<dbReference type="Gene3D" id="3.30.300.20">
    <property type="match status" value="2"/>
</dbReference>
<dbReference type="InterPro" id="IPR025249">
    <property type="entry name" value="TF_NusA_KH_1st"/>
</dbReference>
<dbReference type="InterPro" id="IPR036555">
    <property type="entry name" value="NusA_N_sf"/>
</dbReference>
<dbReference type="InterPro" id="IPR058582">
    <property type="entry name" value="KH_NusA_2nd"/>
</dbReference>
<dbReference type="InterPro" id="IPR015946">
    <property type="entry name" value="KH_dom-like_a/b"/>
</dbReference>
<dbReference type="SUPFAM" id="SSF50249">
    <property type="entry name" value="Nucleic acid-binding proteins"/>
    <property type="match status" value="1"/>
</dbReference>
<dbReference type="SMART" id="SM00322">
    <property type="entry name" value="KH"/>
    <property type="match status" value="2"/>
</dbReference>
<feature type="domain" description="S1 motif" evidence="8">
    <location>
        <begin position="137"/>
        <end position="203"/>
    </location>
</feature>
<dbReference type="FunFam" id="3.30.1480.10:FF:000002">
    <property type="entry name" value="Transcription termination/antitermination protein NusA"/>
    <property type="match status" value="1"/>
</dbReference>
<dbReference type="SUPFAM" id="SSF54814">
    <property type="entry name" value="Prokaryotic type KH domain (KH-domain type II)"/>
    <property type="match status" value="2"/>
</dbReference>
<dbReference type="InterPro" id="IPR030842">
    <property type="entry name" value="TF_NusA_bacterial"/>
</dbReference>
<evidence type="ECO:0000256" key="5">
    <source>
        <dbReference type="ARBA" id="ARBA00023015"/>
    </source>
</evidence>
<evidence type="ECO:0000256" key="2">
    <source>
        <dbReference type="ARBA" id="ARBA00022490"/>
    </source>
</evidence>
<dbReference type="Pfam" id="PF26594">
    <property type="entry name" value="KH_NusA_2nd"/>
    <property type="match status" value="1"/>
</dbReference>
<evidence type="ECO:0000256" key="4">
    <source>
        <dbReference type="ARBA" id="ARBA00022884"/>
    </source>
</evidence>
<dbReference type="EMBL" id="CYZV01000003">
    <property type="protein sequence ID" value="CUN64627.1"/>
    <property type="molecule type" value="Genomic_DNA"/>
</dbReference>
<dbReference type="PANTHER" id="PTHR22648:SF0">
    <property type="entry name" value="TRANSCRIPTION TERMINATION_ANTITERMINATION PROTEIN NUSA"/>
    <property type="match status" value="1"/>
</dbReference>
<keyword evidence="4 7" id="KW-0694">RNA-binding</keyword>
<dbReference type="GO" id="GO:0006353">
    <property type="term" value="P:DNA-templated transcription termination"/>
    <property type="evidence" value="ECO:0007669"/>
    <property type="project" value="UniProtKB-UniRule"/>
</dbReference>
<dbReference type="CDD" id="cd02134">
    <property type="entry name" value="KH-II_NusA_rpt1"/>
    <property type="match status" value="1"/>
</dbReference>
<keyword evidence="6 7" id="KW-0804">Transcription</keyword>
<dbReference type="FunFam" id="3.30.300.20:FF:000002">
    <property type="entry name" value="Transcription termination/antitermination protein NusA"/>
    <property type="match status" value="1"/>
</dbReference>
<evidence type="ECO:0000259" key="9">
    <source>
        <dbReference type="SMART" id="SM00322"/>
    </source>
</evidence>
<dbReference type="Proteomes" id="UP000095558">
    <property type="component" value="Unassembled WGS sequence"/>
</dbReference>
<keyword evidence="2 7" id="KW-0963">Cytoplasm</keyword>
<dbReference type="InterPro" id="IPR010213">
    <property type="entry name" value="TF_NusA"/>
</dbReference>
<evidence type="ECO:0000256" key="3">
    <source>
        <dbReference type="ARBA" id="ARBA00022814"/>
    </source>
</evidence>
<dbReference type="Pfam" id="PF08529">
    <property type="entry name" value="NusA_N"/>
    <property type="match status" value="1"/>
</dbReference>
<dbReference type="CDD" id="cd22529">
    <property type="entry name" value="KH-II_NusA_rpt2"/>
    <property type="match status" value="1"/>
</dbReference>
<sequence>MNQEFIGALKEIVKDKGISEDLLFTTIEDALVAAYKKNYAGPTSSAQNVKVTIDRESGEIHVYSQKVVVEEVFDNVTEIGLEEAQEIKPTYDLDDIVDFEVTPKNFGRVAAQLAKGVVTQRIREAERSIIYGEYKEKEYDIITGTVLREDKGNVFVNIGKLETAIGPNEQIPREKYKFNEKIKLYVVEVKNTPKGAQIIVSRTHPGLVKRLFELEVPEIYEGVVEIKSISREAGSRSKIAVISHDENVDPMGACVGPKGSRVQNIVNELKGEKIDIIKWSKNPEEFIASSLSPAKVLSVTVDEENKSAKVVVDDNQLSLAIGKEGQNVRLAAKLTNWKIDIKSKSQAEAAQETTETIEE</sequence>
<comment type="subcellular location">
    <subcellularLocation>
        <location evidence="7">Cytoplasm</location>
    </subcellularLocation>
</comment>
<dbReference type="InterPro" id="IPR004087">
    <property type="entry name" value="KH_dom"/>
</dbReference>
<evidence type="ECO:0000256" key="7">
    <source>
        <dbReference type="HAMAP-Rule" id="MF_00945"/>
    </source>
</evidence>
<comment type="function">
    <text evidence="7">Participates in both transcription termination and antitermination.</text>
</comment>
<evidence type="ECO:0000313" key="11">
    <source>
        <dbReference type="Proteomes" id="UP000095558"/>
    </source>
</evidence>
<dbReference type="InterPro" id="IPR009019">
    <property type="entry name" value="KH_sf_prok-type"/>
</dbReference>
<keyword evidence="5 7" id="KW-0805">Transcription regulation</keyword>
<dbReference type="InterPro" id="IPR012340">
    <property type="entry name" value="NA-bd_OB-fold"/>
</dbReference>
<dbReference type="GO" id="GO:0003746">
    <property type="term" value="F:translation elongation factor activity"/>
    <property type="evidence" value="ECO:0007669"/>
    <property type="project" value="UniProtKB-KW"/>
</dbReference>
<dbReference type="PROSITE" id="PS50084">
    <property type="entry name" value="KH_TYPE_1"/>
    <property type="match status" value="1"/>
</dbReference>